<evidence type="ECO:0008006" key="6">
    <source>
        <dbReference type="Google" id="ProtNLM"/>
    </source>
</evidence>
<feature type="transmembrane region" description="Helical" evidence="1">
    <location>
        <begin position="99"/>
        <end position="116"/>
    </location>
</feature>
<reference evidence="3 5" key="1">
    <citation type="journal article" date="2021" name="Mol. Ecol.">
        <title>Polar bear-adapted Ursidibacter maritimus are remarkably conserved after generations in captivity.</title>
        <authorList>
            <person name="Espinosa-Gongora C."/>
            <person name="Hansen M.J."/>
            <person name="Bertelsen M.F."/>
            <person name="Bojesen A.M."/>
        </authorList>
    </citation>
    <scope>NUCLEOTIDE SEQUENCE</scope>
    <source>
        <strain evidence="3">Pb43105x</strain>
        <strain evidence="2 5">Pb43106</strain>
    </source>
</reference>
<dbReference type="EMBL" id="JABULY010000001">
    <property type="protein sequence ID" value="MBV6530651.1"/>
    <property type="molecule type" value="Genomic_DNA"/>
</dbReference>
<evidence type="ECO:0000313" key="4">
    <source>
        <dbReference type="Proteomes" id="UP000732858"/>
    </source>
</evidence>
<feature type="transmembrane region" description="Helical" evidence="1">
    <location>
        <begin position="12"/>
        <end position="30"/>
    </location>
</feature>
<feature type="transmembrane region" description="Helical" evidence="1">
    <location>
        <begin position="42"/>
        <end position="61"/>
    </location>
</feature>
<keyword evidence="5" id="KW-1185">Reference proteome</keyword>
<name>A0A949WMK8_9PAST</name>
<feature type="transmembrane region" description="Helical" evidence="1">
    <location>
        <begin position="190"/>
        <end position="211"/>
    </location>
</feature>
<evidence type="ECO:0000313" key="5">
    <source>
        <dbReference type="Proteomes" id="UP001196379"/>
    </source>
</evidence>
<evidence type="ECO:0000313" key="3">
    <source>
        <dbReference type="EMBL" id="MBV6545727.1"/>
    </source>
</evidence>
<dbReference type="EMBL" id="JABUMC010000001">
    <property type="protein sequence ID" value="MBV6545727.1"/>
    <property type="molecule type" value="Genomic_DNA"/>
</dbReference>
<organism evidence="3 4">
    <name type="scientific">Ursidibacter maritimus</name>
    <dbReference type="NCBI Taxonomy" id="1331689"/>
    <lineage>
        <taxon>Bacteria</taxon>
        <taxon>Pseudomonadati</taxon>
        <taxon>Pseudomonadota</taxon>
        <taxon>Gammaproteobacteria</taxon>
        <taxon>Pasteurellales</taxon>
        <taxon>Pasteurellaceae</taxon>
        <taxon>Ursidibacter</taxon>
    </lineage>
</organism>
<gene>
    <name evidence="2" type="ORF">HT657_00575</name>
    <name evidence="3" type="ORF">HT672_00175</name>
</gene>
<dbReference type="OrthoDB" id="5915482at2"/>
<dbReference type="AlphaFoldDB" id="A0A949WMK8"/>
<feature type="transmembrane region" description="Helical" evidence="1">
    <location>
        <begin position="128"/>
        <end position="148"/>
    </location>
</feature>
<feature type="transmembrane region" description="Helical" evidence="1">
    <location>
        <begin position="160"/>
        <end position="178"/>
    </location>
</feature>
<proteinExistence type="predicted"/>
<protein>
    <recommendedName>
        <fullName evidence="6">DMT superfamily drug/metabolite transporter</fullName>
    </recommendedName>
</protein>
<comment type="caution">
    <text evidence="3">The sequence shown here is derived from an EMBL/GenBank/DDBJ whole genome shotgun (WGS) entry which is preliminary data.</text>
</comment>
<accession>A0A949WMK8</accession>
<feature type="transmembrane region" description="Helical" evidence="1">
    <location>
        <begin position="223"/>
        <end position="245"/>
    </location>
</feature>
<sequence>MSHDHNTAKFETATYALLPVLLMVFIEMYLNHFFTPQNALFVSPYLLAFFACVIISFVVLWKGQICPGQKGRLTFVLPFLFVFSLGNFLYTFFFTPQHSPTLIPIAASLFLPFIYWKLPDDEKLYNTILFCGFAIAGIGIVQYLAIYWYEIPSLFNGIRANNFAQLLLGILLAGWYLVLAKSRLEGFLKLLVLAALIVLVLNYVWTAFVLYQLLAAIPEMVIYPYFIFFGVQFVIFAMLAWLLLAKNIKNPTAWTVATFLAILYPFTNIIYQ</sequence>
<keyword evidence="1" id="KW-1133">Transmembrane helix</keyword>
<evidence type="ECO:0000256" key="1">
    <source>
        <dbReference type="SAM" id="Phobius"/>
    </source>
</evidence>
<keyword evidence="1" id="KW-0472">Membrane</keyword>
<keyword evidence="1" id="KW-0812">Transmembrane</keyword>
<dbReference type="Proteomes" id="UP001196379">
    <property type="component" value="Unassembled WGS sequence"/>
</dbReference>
<evidence type="ECO:0000313" key="2">
    <source>
        <dbReference type="EMBL" id="MBV6530651.1"/>
    </source>
</evidence>
<feature type="transmembrane region" description="Helical" evidence="1">
    <location>
        <begin position="73"/>
        <end position="93"/>
    </location>
</feature>
<dbReference type="RefSeq" id="WP_157402927.1">
    <property type="nucleotide sequence ID" value="NZ_JABULY010000001.1"/>
</dbReference>
<dbReference type="Proteomes" id="UP000732858">
    <property type="component" value="Unassembled WGS sequence"/>
</dbReference>
<dbReference type="GeneID" id="65548771"/>
<feature type="transmembrane region" description="Helical" evidence="1">
    <location>
        <begin position="252"/>
        <end position="271"/>
    </location>
</feature>